<dbReference type="GO" id="GO:0004673">
    <property type="term" value="F:protein histidine kinase activity"/>
    <property type="evidence" value="ECO:0007669"/>
    <property type="project" value="UniProtKB-EC"/>
</dbReference>
<evidence type="ECO:0000259" key="10">
    <source>
        <dbReference type="PROSITE" id="PS50109"/>
    </source>
</evidence>
<dbReference type="Pfam" id="PF19443">
    <property type="entry name" value="DAHL"/>
    <property type="match status" value="1"/>
</dbReference>
<keyword evidence="9" id="KW-0812">Transmembrane</keyword>
<keyword evidence="9" id="KW-0472">Membrane</keyword>
<proteinExistence type="predicted"/>
<evidence type="ECO:0000256" key="5">
    <source>
        <dbReference type="ARBA" id="ARBA00022777"/>
    </source>
</evidence>
<keyword evidence="3" id="KW-0808">Transferase</keyword>
<keyword evidence="9" id="KW-1133">Transmembrane helix</keyword>
<evidence type="ECO:0000313" key="11">
    <source>
        <dbReference type="EMBL" id="XBY26793.1"/>
    </source>
</evidence>
<dbReference type="InterPro" id="IPR004358">
    <property type="entry name" value="Sig_transdc_His_kin-like_C"/>
</dbReference>
<dbReference type="InterPro" id="IPR005467">
    <property type="entry name" value="His_kinase_dom"/>
</dbReference>
<dbReference type="SUPFAM" id="SSF55874">
    <property type="entry name" value="ATPase domain of HSP90 chaperone/DNA topoisomerase II/histidine kinase"/>
    <property type="match status" value="1"/>
</dbReference>
<feature type="domain" description="Histidine kinase" evidence="10">
    <location>
        <begin position="417"/>
        <end position="597"/>
    </location>
</feature>
<dbReference type="GO" id="GO:0000160">
    <property type="term" value="P:phosphorelay signal transduction system"/>
    <property type="evidence" value="ECO:0007669"/>
    <property type="project" value="UniProtKB-KW"/>
</dbReference>
<evidence type="ECO:0000256" key="1">
    <source>
        <dbReference type="ARBA" id="ARBA00000085"/>
    </source>
</evidence>
<reference evidence="11" key="1">
    <citation type="submission" date="2024-06" db="EMBL/GenBank/DDBJ databases">
        <authorList>
            <person name="Wu L."/>
        </authorList>
    </citation>
    <scope>NUCLEOTIDE SEQUENCE</scope>
    <source>
        <strain evidence="11">W17</strain>
    </source>
</reference>
<dbReference type="EMBL" id="CP158490">
    <property type="protein sequence ID" value="XBY26793.1"/>
    <property type="molecule type" value="Genomic_DNA"/>
</dbReference>
<keyword evidence="5" id="KW-0418">Kinase</keyword>
<accession>A0AAU7X1B4</accession>
<name>A0AAU7X1B4_9PSED</name>
<evidence type="ECO:0000256" key="4">
    <source>
        <dbReference type="ARBA" id="ARBA00022741"/>
    </source>
</evidence>
<dbReference type="SMART" id="SM00387">
    <property type="entry name" value="HATPase_c"/>
    <property type="match status" value="1"/>
</dbReference>
<protein>
    <recommendedName>
        <fullName evidence="2">histidine kinase</fullName>
        <ecNumber evidence="2">2.7.13.3</ecNumber>
    </recommendedName>
</protein>
<evidence type="ECO:0000256" key="7">
    <source>
        <dbReference type="ARBA" id="ARBA00023012"/>
    </source>
</evidence>
<dbReference type="Pfam" id="PF02518">
    <property type="entry name" value="HATPase_c"/>
    <property type="match status" value="1"/>
</dbReference>
<dbReference type="InterPro" id="IPR036890">
    <property type="entry name" value="HATPase_C_sf"/>
</dbReference>
<dbReference type="Gene3D" id="3.30.565.10">
    <property type="entry name" value="Histidine kinase-like ATPase, C-terminal domain"/>
    <property type="match status" value="1"/>
</dbReference>
<keyword evidence="7" id="KW-0902">Two-component regulatory system</keyword>
<dbReference type="PANTHER" id="PTHR43065">
    <property type="entry name" value="SENSOR HISTIDINE KINASE"/>
    <property type="match status" value="1"/>
</dbReference>
<comment type="catalytic activity">
    <reaction evidence="1">
        <text>ATP + protein L-histidine = ADP + protein N-phospho-L-histidine.</text>
        <dbReference type="EC" id="2.7.13.3"/>
    </reaction>
</comment>
<gene>
    <name evidence="11" type="ORF">ABCR88_13490</name>
</gene>
<dbReference type="PANTHER" id="PTHR43065:SF46">
    <property type="entry name" value="C4-DICARBOXYLATE TRANSPORT SENSOR PROTEIN DCTB"/>
    <property type="match status" value="1"/>
</dbReference>
<keyword evidence="8" id="KW-0175">Coiled coil</keyword>
<dbReference type="InterPro" id="IPR045812">
    <property type="entry name" value="DAHL"/>
</dbReference>
<evidence type="ECO:0000256" key="3">
    <source>
        <dbReference type="ARBA" id="ARBA00022679"/>
    </source>
</evidence>
<dbReference type="GO" id="GO:0005524">
    <property type="term" value="F:ATP binding"/>
    <property type="evidence" value="ECO:0007669"/>
    <property type="project" value="UniProtKB-KW"/>
</dbReference>
<organism evidence="11">
    <name type="scientific">Pseudomonas sp. W17</name>
    <dbReference type="NCBI Taxonomy" id="3144407"/>
    <lineage>
        <taxon>Bacteria</taxon>
        <taxon>Pseudomonadati</taxon>
        <taxon>Pseudomonadota</taxon>
        <taxon>Gammaproteobacteria</taxon>
        <taxon>Pseudomonadales</taxon>
        <taxon>Pseudomonadaceae</taxon>
        <taxon>Pseudomonas</taxon>
    </lineage>
</organism>
<sequence>MKLSRRVPIMLLSLLTLSLVLGLAFLYFKTVIGQPSNYILARDLISHIKQLNAQWETEVLKARIAITHDYDPLVMPVQEINQLWNRFDQLSQQNHNDPAAWTAGHQAFIEAFQEKAGLVERFKTHNAVLRNSLAFLPTAEDDIQRRLAGLDDQARLSEQTIAIDTYDLLLSSLEFAQVSSDDRAADILVGLNKLAVNKERLPEPMHEPVEILSNHVSVILREQPVVNDLLERITSIPIAQRLDDITHLLNDDQYQADQQDQKAHHYLLLFAGLMVILILYLAVRLVRSYAVIRRVNTALQSANEHLEHRVEERTRELKEAQSELMDSARQAGMAEIATNVLHNVGNVLNSVNICSEVLSRTLRSSKAQGLGKAMQLINQHQDDLGRFFTEDDKGKLLPSYLNQLVEAIATEQQGMGEELAQLARSVDHIKEIVATQQSYAGASRLIEPLRVAELIEDALRMNSGALARHQVTVVKDYGPLPPVMGDKHRMLLILINLISNAKYAMSNLDDHSRTLTLSARVLDGQTLSISVKDEGEGIPAQNLTRIFSHGFTTRKDGHGFGLHSCALAAMEMGGQLNVHSDGPGLGATFTLDIPLISAEDP</sequence>
<dbReference type="PRINTS" id="PR00344">
    <property type="entry name" value="BCTRLSENSOR"/>
</dbReference>
<feature type="transmembrane region" description="Helical" evidence="9">
    <location>
        <begin position="266"/>
        <end position="286"/>
    </location>
</feature>
<evidence type="ECO:0000256" key="8">
    <source>
        <dbReference type="SAM" id="Coils"/>
    </source>
</evidence>
<evidence type="ECO:0000256" key="6">
    <source>
        <dbReference type="ARBA" id="ARBA00022840"/>
    </source>
</evidence>
<evidence type="ECO:0000256" key="2">
    <source>
        <dbReference type="ARBA" id="ARBA00012438"/>
    </source>
</evidence>
<evidence type="ECO:0000256" key="9">
    <source>
        <dbReference type="SAM" id="Phobius"/>
    </source>
</evidence>
<dbReference type="PROSITE" id="PS50109">
    <property type="entry name" value="HIS_KIN"/>
    <property type="match status" value="1"/>
</dbReference>
<dbReference type="InterPro" id="IPR003594">
    <property type="entry name" value="HATPase_dom"/>
</dbReference>
<dbReference type="AlphaFoldDB" id="A0AAU7X1B4"/>
<keyword evidence="6" id="KW-0067">ATP-binding</keyword>
<keyword evidence="4" id="KW-0547">Nucleotide-binding</keyword>
<feature type="coiled-coil region" evidence="8">
    <location>
        <begin position="296"/>
        <end position="330"/>
    </location>
</feature>
<dbReference type="Gene3D" id="1.10.287.130">
    <property type="match status" value="1"/>
</dbReference>
<dbReference type="RefSeq" id="WP_350404711.1">
    <property type="nucleotide sequence ID" value="NZ_CP158490.1"/>
</dbReference>
<dbReference type="EC" id="2.7.13.3" evidence="2"/>